<comment type="caution">
    <text evidence="1">The sequence shown here is derived from an EMBL/GenBank/DDBJ whole genome shotgun (WGS) entry which is preliminary data.</text>
</comment>
<proteinExistence type="predicted"/>
<dbReference type="Proteomes" id="UP001239111">
    <property type="component" value="Chromosome 1"/>
</dbReference>
<name>A0ACC2PKC8_9HYME</name>
<evidence type="ECO:0000313" key="2">
    <source>
        <dbReference type="Proteomes" id="UP001239111"/>
    </source>
</evidence>
<accession>A0ACC2PKC8</accession>
<protein>
    <submittedName>
        <fullName evidence="1">Uncharacterized protein</fullName>
    </submittedName>
</protein>
<dbReference type="EMBL" id="CM056741">
    <property type="protein sequence ID" value="KAJ8683827.1"/>
    <property type="molecule type" value="Genomic_DNA"/>
</dbReference>
<sequence>MAKRICDCENISVVEGIFGELCPGKPFDISNLSLNLVYSEYNVSENSKDDLKKVDSSLTSSLGEGDCHTSKPNSNAIPIKSYTLINANRMEVMIITYGATIVSIKCPDKYGDTADIVLGYEDINSYVDPTLNPFMGCILGRCANRIKDGKFKIKDTDYSLTKNDMFKHHIHGGTDGFGKRLWEAHVEDCSYVVMSYLSDDGEEGYPGALLTTVKFKLTNENRLEISMRATTSKPTVVNLSYGTVFNLAGHDAGEDELRAHKISLNCDRWTFSEFENPLPTGAIRNVGGTIMDLRIPRFLGELLEKVPQDGGFDHNFCVVRSSQPEPCFVARVLHANSGRYIELYSDQPGVHLYTCGRFPPYRLKEESTESSKSSSSAGCECECDCESLSDSQVSIKSNLEYLPGKRGAKYTRFTGFSIQPQNYPDAVNIPHFPCAILRPGQVYYHDLVYKFGVQLGGYA</sequence>
<keyword evidence="2" id="KW-1185">Reference proteome</keyword>
<reference evidence="1" key="1">
    <citation type="submission" date="2023-04" db="EMBL/GenBank/DDBJ databases">
        <title>A chromosome-level genome assembly of the parasitoid wasp Eretmocerus hayati.</title>
        <authorList>
            <person name="Zhong Y."/>
            <person name="Liu S."/>
            <person name="Liu Y."/>
        </authorList>
    </citation>
    <scope>NUCLEOTIDE SEQUENCE</scope>
    <source>
        <strain evidence="1">ZJU_SS_LIU_2023</strain>
    </source>
</reference>
<gene>
    <name evidence="1" type="ORF">QAD02_019619</name>
</gene>
<evidence type="ECO:0000313" key="1">
    <source>
        <dbReference type="EMBL" id="KAJ8683827.1"/>
    </source>
</evidence>
<organism evidence="1 2">
    <name type="scientific">Eretmocerus hayati</name>
    <dbReference type="NCBI Taxonomy" id="131215"/>
    <lineage>
        <taxon>Eukaryota</taxon>
        <taxon>Metazoa</taxon>
        <taxon>Ecdysozoa</taxon>
        <taxon>Arthropoda</taxon>
        <taxon>Hexapoda</taxon>
        <taxon>Insecta</taxon>
        <taxon>Pterygota</taxon>
        <taxon>Neoptera</taxon>
        <taxon>Endopterygota</taxon>
        <taxon>Hymenoptera</taxon>
        <taxon>Apocrita</taxon>
        <taxon>Proctotrupomorpha</taxon>
        <taxon>Chalcidoidea</taxon>
        <taxon>Aphelinidae</taxon>
        <taxon>Aphelininae</taxon>
        <taxon>Eretmocerus</taxon>
    </lineage>
</organism>